<accession>A0A5M8ARK1</accession>
<protein>
    <recommendedName>
        <fullName evidence="3">Preprotein translocase subunit SecD</fullName>
    </recommendedName>
</protein>
<sequence>MKPEAMLPDHVDAVQADGITVRKGSVGAFLASWRVLSDPAQSNESRAAARKDLIALIPALTALGLFDVLEPRDPQLRALIAQGRGGA</sequence>
<name>A0A5M8ARK1_9BURK</name>
<dbReference type="EMBL" id="VWRN01000027">
    <property type="protein sequence ID" value="KAA6126153.1"/>
    <property type="molecule type" value="Genomic_DNA"/>
</dbReference>
<evidence type="ECO:0008006" key="3">
    <source>
        <dbReference type="Google" id="ProtNLM"/>
    </source>
</evidence>
<dbReference type="RefSeq" id="WP_149316341.1">
    <property type="nucleotide sequence ID" value="NZ_VWRN01000027.1"/>
</dbReference>
<evidence type="ECO:0000313" key="2">
    <source>
        <dbReference type="Proteomes" id="UP000324324"/>
    </source>
</evidence>
<comment type="caution">
    <text evidence="1">The sequence shown here is derived from an EMBL/GenBank/DDBJ whole genome shotgun (WGS) entry which is preliminary data.</text>
</comment>
<evidence type="ECO:0000313" key="1">
    <source>
        <dbReference type="EMBL" id="KAA6126153.1"/>
    </source>
</evidence>
<gene>
    <name evidence="1" type="ORF">F1599_09180</name>
</gene>
<reference evidence="1 2" key="1">
    <citation type="submission" date="2019-09" db="EMBL/GenBank/DDBJ databases">
        <title>Isolation of a novel species in the genus Cupriavidus from patients with sepsis using whole genome sequencing.</title>
        <authorList>
            <person name="Kweon O.J."/>
            <person name="Lee M.-K."/>
        </authorList>
    </citation>
    <scope>NUCLEOTIDE SEQUENCE [LARGE SCALE GENOMIC DNA]</scope>
    <source>
        <strain evidence="1 2">MKL-01</strain>
    </source>
</reference>
<organism evidence="1 2">
    <name type="scientific">Cupriavidus cauae</name>
    <dbReference type="NCBI Taxonomy" id="2608999"/>
    <lineage>
        <taxon>Bacteria</taxon>
        <taxon>Pseudomonadati</taxon>
        <taxon>Pseudomonadota</taxon>
        <taxon>Betaproteobacteria</taxon>
        <taxon>Burkholderiales</taxon>
        <taxon>Burkholderiaceae</taxon>
        <taxon>Cupriavidus</taxon>
    </lineage>
</organism>
<proteinExistence type="predicted"/>
<dbReference type="Proteomes" id="UP000324324">
    <property type="component" value="Unassembled WGS sequence"/>
</dbReference>
<keyword evidence="2" id="KW-1185">Reference proteome</keyword>
<dbReference type="AlphaFoldDB" id="A0A5M8ARK1"/>